<dbReference type="Proteomes" id="UP000887565">
    <property type="component" value="Unplaced"/>
</dbReference>
<proteinExistence type="predicted"/>
<feature type="compositionally biased region" description="Basic residues" evidence="1">
    <location>
        <begin position="22"/>
        <end position="38"/>
    </location>
</feature>
<organism evidence="2 3">
    <name type="scientific">Romanomermis culicivorax</name>
    <name type="common">Nematode worm</name>
    <dbReference type="NCBI Taxonomy" id="13658"/>
    <lineage>
        <taxon>Eukaryota</taxon>
        <taxon>Metazoa</taxon>
        <taxon>Ecdysozoa</taxon>
        <taxon>Nematoda</taxon>
        <taxon>Enoplea</taxon>
        <taxon>Dorylaimia</taxon>
        <taxon>Mermithida</taxon>
        <taxon>Mermithoidea</taxon>
        <taxon>Mermithidae</taxon>
        <taxon>Romanomermis</taxon>
    </lineage>
</organism>
<dbReference type="AlphaFoldDB" id="A0A915KCZ2"/>
<keyword evidence="2" id="KW-1185">Reference proteome</keyword>
<feature type="compositionally biased region" description="Basic and acidic residues" evidence="1">
    <location>
        <begin position="45"/>
        <end position="59"/>
    </location>
</feature>
<feature type="region of interest" description="Disordered" evidence="1">
    <location>
        <begin position="1"/>
        <end position="72"/>
    </location>
</feature>
<evidence type="ECO:0000256" key="1">
    <source>
        <dbReference type="SAM" id="MobiDB-lite"/>
    </source>
</evidence>
<protein>
    <submittedName>
        <fullName evidence="3">Uncharacterized protein</fullName>
    </submittedName>
</protein>
<dbReference type="WBParaSite" id="nRc.2.0.1.t35946-RA">
    <property type="protein sequence ID" value="nRc.2.0.1.t35946-RA"/>
    <property type="gene ID" value="nRc.2.0.1.g35946"/>
</dbReference>
<reference evidence="3" key="1">
    <citation type="submission" date="2022-11" db="UniProtKB">
        <authorList>
            <consortium name="WormBaseParasite"/>
        </authorList>
    </citation>
    <scope>IDENTIFICATION</scope>
</reference>
<evidence type="ECO:0000313" key="3">
    <source>
        <dbReference type="WBParaSite" id="nRc.2.0.1.t35946-RA"/>
    </source>
</evidence>
<name>A0A915KCZ2_ROMCU</name>
<evidence type="ECO:0000313" key="2">
    <source>
        <dbReference type="Proteomes" id="UP000887565"/>
    </source>
</evidence>
<accession>A0A915KCZ2</accession>
<sequence>MMEHGPSLPTSCGCRGNGRYSKDRRRKTAKKTTRKNGRQKPVEQAVKEQRWQREEELRRSTGSYGPRQYSHT</sequence>